<dbReference type="EMBL" id="JACHFM010000002">
    <property type="protein sequence ID" value="MBB5221747.1"/>
    <property type="molecule type" value="Genomic_DNA"/>
</dbReference>
<gene>
    <name evidence="1" type="ORF">HNP73_001683</name>
</gene>
<evidence type="ECO:0000313" key="2">
    <source>
        <dbReference type="Proteomes" id="UP000549457"/>
    </source>
</evidence>
<protein>
    <submittedName>
        <fullName evidence="1">Putative membrane protein YccC</fullName>
    </submittedName>
</protein>
<dbReference type="Proteomes" id="UP000549457">
    <property type="component" value="Unassembled WGS sequence"/>
</dbReference>
<comment type="caution">
    <text evidence="1">The sequence shown here is derived from an EMBL/GenBank/DDBJ whole genome shotgun (WGS) entry which is preliminary data.</text>
</comment>
<reference evidence="1 2" key="1">
    <citation type="submission" date="2020-08" db="EMBL/GenBank/DDBJ databases">
        <title>Genomic Encyclopedia of Type Strains, Phase IV (KMG-IV): sequencing the most valuable type-strain genomes for metagenomic binning, comparative biology and taxonomic classification.</title>
        <authorList>
            <person name="Goeker M."/>
        </authorList>
    </citation>
    <scope>NUCLEOTIDE SEQUENCE [LARGE SCALE GENOMIC DNA]</scope>
    <source>
        <strain evidence="1 2">DSM 101730</strain>
    </source>
</reference>
<evidence type="ECO:0000313" key="1">
    <source>
        <dbReference type="EMBL" id="MBB5221747.1"/>
    </source>
</evidence>
<sequence length="141" mass="14660">MAERREPFEGTREELILDPWFAALRAEPAEPPLALLSAILADAAVVDDARNAVHEPTAVVAEATTPAPLPAADADAPRRRLSGWKAAVALAACAALGFWIGIDGRVTVEDGTVWTGARAVAADSMPDDPVGAFFDLASAEG</sequence>
<keyword evidence="2" id="KW-1185">Reference proteome</keyword>
<accession>A0A840SIP4</accession>
<organism evidence="1 2">
    <name type="scientific">Amaricoccus macauensis</name>
    <dbReference type="NCBI Taxonomy" id="57001"/>
    <lineage>
        <taxon>Bacteria</taxon>
        <taxon>Pseudomonadati</taxon>
        <taxon>Pseudomonadota</taxon>
        <taxon>Alphaproteobacteria</taxon>
        <taxon>Rhodobacterales</taxon>
        <taxon>Paracoccaceae</taxon>
        <taxon>Amaricoccus</taxon>
    </lineage>
</organism>
<dbReference type="RefSeq" id="WP_184148213.1">
    <property type="nucleotide sequence ID" value="NZ_JACHFM010000002.1"/>
</dbReference>
<name>A0A840SIP4_9RHOB</name>
<proteinExistence type="predicted"/>
<dbReference type="AlphaFoldDB" id="A0A840SIP4"/>